<dbReference type="Proteomes" id="UP000653411">
    <property type="component" value="Unassembled WGS sequence"/>
</dbReference>
<accession>A0A918CQ79</accession>
<reference evidence="1" key="2">
    <citation type="submission" date="2020-09" db="EMBL/GenBank/DDBJ databases">
        <authorList>
            <person name="Sun Q."/>
            <person name="Zhou Y."/>
        </authorList>
    </citation>
    <scope>NUCLEOTIDE SEQUENCE</scope>
    <source>
        <strain evidence="1">CGMCC 4.7110</strain>
    </source>
</reference>
<sequence>MGPVRRDSDRSGVLGAGRAGVALSLGGPGKAIVPAMLTGGVTPDRPGDGDPVIMGGLLQVDQGGVAAVDQVLVRQRLAPRQAGVDAGQDLTVVDGGH</sequence>
<gene>
    <name evidence="1" type="ORF">GCM10011578_019650</name>
</gene>
<dbReference type="AlphaFoldDB" id="A0A918CQ79"/>
<keyword evidence="2" id="KW-1185">Reference proteome</keyword>
<reference evidence="1" key="1">
    <citation type="journal article" date="2014" name="Int. J. Syst. Evol. Microbiol.">
        <title>Complete genome sequence of Corynebacterium casei LMG S-19264T (=DSM 44701T), isolated from a smear-ripened cheese.</title>
        <authorList>
            <consortium name="US DOE Joint Genome Institute (JGI-PGF)"/>
            <person name="Walter F."/>
            <person name="Albersmeier A."/>
            <person name="Kalinowski J."/>
            <person name="Ruckert C."/>
        </authorList>
    </citation>
    <scope>NUCLEOTIDE SEQUENCE</scope>
    <source>
        <strain evidence="1">CGMCC 4.7110</strain>
    </source>
</reference>
<proteinExistence type="predicted"/>
<organism evidence="1 2">
    <name type="scientific">Streptomyces fuscichromogenes</name>
    <dbReference type="NCBI Taxonomy" id="1324013"/>
    <lineage>
        <taxon>Bacteria</taxon>
        <taxon>Bacillati</taxon>
        <taxon>Actinomycetota</taxon>
        <taxon>Actinomycetes</taxon>
        <taxon>Kitasatosporales</taxon>
        <taxon>Streptomycetaceae</taxon>
        <taxon>Streptomyces</taxon>
    </lineage>
</organism>
<name>A0A918CQ79_9ACTN</name>
<evidence type="ECO:0000313" key="1">
    <source>
        <dbReference type="EMBL" id="GGM98646.1"/>
    </source>
</evidence>
<dbReference type="EMBL" id="BMML01000003">
    <property type="protein sequence ID" value="GGM98646.1"/>
    <property type="molecule type" value="Genomic_DNA"/>
</dbReference>
<comment type="caution">
    <text evidence="1">The sequence shown here is derived from an EMBL/GenBank/DDBJ whole genome shotgun (WGS) entry which is preliminary data.</text>
</comment>
<evidence type="ECO:0000313" key="2">
    <source>
        <dbReference type="Proteomes" id="UP000653411"/>
    </source>
</evidence>
<protein>
    <submittedName>
        <fullName evidence="1">Uncharacterized protein</fullName>
    </submittedName>
</protein>